<dbReference type="InterPro" id="IPR001375">
    <property type="entry name" value="Peptidase_S9_cat"/>
</dbReference>
<dbReference type="GO" id="GO:0052689">
    <property type="term" value="F:carboxylic ester hydrolase activity"/>
    <property type="evidence" value="ECO:0007669"/>
    <property type="project" value="UniProtKB-ARBA"/>
</dbReference>
<comment type="caution">
    <text evidence="3">The sequence shown here is derived from an EMBL/GenBank/DDBJ whole genome shotgun (WGS) entry which is preliminary data.</text>
</comment>
<evidence type="ECO:0000259" key="2">
    <source>
        <dbReference type="Pfam" id="PF00326"/>
    </source>
</evidence>
<keyword evidence="4" id="KW-1185">Reference proteome</keyword>
<dbReference type="SUPFAM" id="SSF53474">
    <property type="entry name" value="alpha/beta-Hydrolases"/>
    <property type="match status" value="1"/>
</dbReference>
<proteinExistence type="predicted"/>
<gene>
    <name evidence="3" type="ORF">FJU30_18410</name>
</gene>
<dbReference type="AlphaFoldDB" id="A0A5J5FVS5"/>
<feature type="domain" description="Peptidase S9 prolyl oligopeptidase catalytic" evidence="2">
    <location>
        <begin position="89"/>
        <end position="238"/>
    </location>
</feature>
<name>A0A5J5FVS5_9GAMM</name>
<dbReference type="Gene3D" id="3.40.50.1820">
    <property type="entry name" value="alpha/beta hydrolase"/>
    <property type="match status" value="1"/>
</dbReference>
<protein>
    <submittedName>
        <fullName evidence="3">Esterase</fullName>
    </submittedName>
</protein>
<sequence>MNQSVVEMAVEMVNGIEVIHSAPAGMRDRALPTIFFFHGYTSSKEVYCYFGYALAQAGFRVIAPDAAMHGARYDGDEARRLRHFWDIFQSNVQELPALAAEYRRRGLIAQERIGVCGASLGGMTALASMARYPWISAAAVFMGSGYFSSLSRSLFPPVAPDSPDAEQILQPLADRLAEYDVAPRLAALADRPLLLWHGEADDLVPFQQSVRLREALTQRGLAGKLTWLSEPGIGHKITPSALQAGVTFFNRIWPDKGDVLSKG</sequence>
<dbReference type="RefSeq" id="WP_150436429.1">
    <property type="nucleotide sequence ID" value="NZ_VYKJ01000010.1"/>
</dbReference>
<dbReference type="OrthoDB" id="31158at2"/>
<dbReference type="Pfam" id="PF00326">
    <property type="entry name" value="Peptidase_S9"/>
    <property type="match status" value="1"/>
</dbReference>
<dbReference type="NCBIfam" id="NF007857">
    <property type="entry name" value="PRK10566.1"/>
    <property type="match status" value="1"/>
</dbReference>
<dbReference type="EMBL" id="VYKJ01000010">
    <property type="protein sequence ID" value="KAA8997730.1"/>
    <property type="molecule type" value="Genomic_DNA"/>
</dbReference>
<dbReference type="Proteomes" id="UP000335415">
    <property type="component" value="Unassembled WGS sequence"/>
</dbReference>
<reference evidence="3 4" key="1">
    <citation type="submission" date="2019-09" db="EMBL/GenBank/DDBJ databases">
        <authorList>
            <person name="Li Y."/>
        </authorList>
    </citation>
    <scope>NUCLEOTIDE SEQUENCE [LARGE SCALE GENOMIC DNA]</scope>
    <source>
        <strain evidence="3 4">L3-3HA</strain>
    </source>
</reference>
<evidence type="ECO:0000313" key="4">
    <source>
        <dbReference type="Proteomes" id="UP000335415"/>
    </source>
</evidence>
<organism evidence="3 4">
    <name type="scientific">Affinibrenneria salicis</name>
    <dbReference type="NCBI Taxonomy" id="2590031"/>
    <lineage>
        <taxon>Bacteria</taxon>
        <taxon>Pseudomonadati</taxon>
        <taxon>Pseudomonadota</taxon>
        <taxon>Gammaproteobacteria</taxon>
        <taxon>Enterobacterales</taxon>
        <taxon>Pectobacteriaceae</taxon>
        <taxon>Affinibrenneria</taxon>
    </lineage>
</organism>
<dbReference type="PANTHER" id="PTHR22946:SF9">
    <property type="entry name" value="POLYKETIDE TRANSFERASE AF380"/>
    <property type="match status" value="1"/>
</dbReference>
<dbReference type="InterPro" id="IPR050261">
    <property type="entry name" value="FrsA_esterase"/>
</dbReference>
<dbReference type="PANTHER" id="PTHR22946">
    <property type="entry name" value="DIENELACTONE HYDROLASE DOMAIN-CONTAINING PROTEIN-RELATED"/>
    <property type="match status" value="1"/>
</dbReference>
<dbReference type="InterPro" id="IPR029058">
    <property type="entry name" value="AB_hydrolase_fold"/>
</dbReference>
<accession>A0A5J5FVS5</accession>
<keyword evidence="1" id="KW-0378">Hydrolase</keyword>
<evidence type="ECO:0000313" key="3">
    <source>
        <dbReference type="EMBL" id="KAA8997730.1"/>
    </source>
</evidence>
<evidence type="ECO:0000256" key="1">
    <source>
        <dbReference type="ARBA" id="ARBA00022801"/>
    </source>
</evidence>
<dbReference type="GO" id="GO:0006508">
    <property type="term" value="P:proteolysis"/>
    <property type="evidence" value="ECO:0007669"/>
    <property type="project" value="InterPro"/>
</dbReference>
<dbReference type="GO" id="GO:0008236">
    <property type="term" value="F:serine-type peptidase activity"/>
    <property type="evidence" value="ECO:0007669"/>
    <property type="project" value="InterPro"/>
</dbReference>